<protein>
    <submittedName>
        <fullName evidence="2">Uncharacterized protein</fullName>
    </submittedName>
</protein>
<organism evidence="2 3">
    <name type="scientific">Mycoplasmoides fastidiosum</name>
    <dbReference type="NCBI Taxonomy" id="92758"/>
    <lineage>
        <taxon>Bacteria</taxon>
        <taxon>Bacillati</taxon>
        <taxon>Mycoplasmatota</taxon>
        <taxon>Mycoplasmoidales</taxon>
        <taxon>Mycoplasmoidaceae</taxon>
        <taxon>Mycoplasmoides</taxon>
    </lineage>
</organism>
<keyword evidence="3" id="KW-1185">Reference proteome</keyword>
<feature type="region of interest" description="Disordered" evidence="1">
    <location>
        <begin position="12"/>
        <end position="38"/>
    </location>
</feature>
<gene>
    <name evidence="2" type="ORF">J2Z62_000824</name>
</gene>
<proteinExistence type="predicted"/>
<reference evidence="2" key="1">
    <citation type="submission" date="2023-07" db="EMBL/GenBank/DDBJ databases">
        <title>Genomic Encyclopedia of Type Strains, Phase IV (KMG-IV): sequencing the most valuable type-strain genomes for metagenomic binning, comparative biology and taxonomic classification.</title>
        <authorList>
            <person name="Goeker M."/>
        </authorList>
    </citation>
    <scope>NUCLEOTIDE SEQUENCE [LARGE SCALE GENOMIC DNA]</scope>
    <source>
        <strain evidence="2">DSM 21204</strain>
    </source>
</reference>
<feature type="compositionally biased region" description="Low complexity" evidence="1">
    <location>
        <begin position="19"/>
        <end position="35"/>
    </location>
</feature>
<sequence length="898" mass="99162">MQNFVLPGFETTELKQIGTTDSTSSSTSSSQTARTSEPERKMFADNVLDPNSDAYKSYNSQVPYILTRTLPQNHSVTNSWGKRDGRVGPEQLISVQLLNQNNEDVTKAEFKGIDWVSLYANANGLNNDLAFQELSADYQPSTTNGVPASPAGVSSPANNNGNKLLTEVLGQLPYFNGRKNAKAWTGRTGNKAEGLEFNQFAIATGTNVVPISPSYNLIISAPVQEWVYRYTINVLTDTSYVLNPKDAMGKERTFDVSKNTSFTNRFKFASSITVTDLSNNIEQWTSGTAYIQNYIKNDSSSIRIKSVDLIKNQIVVGFDVKDPNNNKLEIADITLTGFPNQRAFLISNDKQVDSFNDKTNAPTTFAPKDREAAINWIKEHVGVRWIGLTKTDNSSTTDLVTTAGSNGLGSENIYKLSELKDPENYISGLFFDQNDGTLSFTLQINANAVNGGINLVENHTIITFKKFTYSVNTTSVEKNLSALDYTDDKLKEFVTLKTFQTINGREENSKSKKWSDATNELNDFVPPETELALTDINRNPEVGSVDFAVTLFNKKTDQTRGSVIAVKPGSFFELSNFNSVFGWKQNNDRTSGIAFIDYSAYKDQPIAAFKQALKDAKDQMAFSQLLTPLLDLTKAGPTFDSTTKKLSGSSTLETNKQNQLTIGFGANVTATASEIDTYITTKDDANLLAINGLIIKGGYLNGKFYQGTAANAPITRLPNLLVALKPNTTQIQVIDNSYKTPANPPATNPQSSSGYTGGNQLFHDALNREWKDLLPSEWLAELRRLKNRQASQLISQVDYQKYDTLTGFLNHILTASTSNTSYQTHVDINNFSGIEINNSTGEVKIGANTLIIHNIYSNATKAERTLIPQVHNQPISFFLSNYFFRIDETTKKTTTICG</sequence>
<evidence type="ECO:0000313" key="2">
    <source>
        <dbReference type="EMBL" id="MDQ0514386.1"/>
    </source>
</evidence>
<accession>A0ABU0M0B0</accession>
<comment type="caution">
    <text evidence="2">The sequence shown here is derived from an EMBL/GenBank/DDBJ whole genome shotgun (WGS) entry which is preliminary data.</text>
</comment>
<evidence type="ECO:0000256" key="1">
    <source>
        <dbReference type="SAM" id="MobiDB-lite"/>
    </source>
</evidence>
<dbReference type="Proteomes" id="UP001240643">
    <property type="component" value="Unassembled WGS sequence"/>
</dbReference>
<dbReference type="EMBL" id="JAUSWO010000001">
    <property type="protein sequence ID" value="MDQ0514386.1"/>
    <property type="molecule type" value="Genomic_DNA"/>
</dbReference>
<evidence type="ECO:0000313" key="3">
    <source>
        <dbReference type="Proteomes" id="UP001240643"/>
    </source>
</evidence>
<name>A0ABU0M0B0_9BACT</name>
<feature type="region of interest" description="Disordered" evidence="1">
    <location>
        <begin position="737"/>
        <end position="757"/>
    </location>
</feature>
<dbReference type="RefSeq" id="WP_256547741.1">
    <property type="nucleotide sequence ID" value="NZ_CP101809.1"/>
</dbReference>